<evidence type="ECO:0000313" key="3">
    <source>
        <dbReference type="Proteomes" id="UP000886998"/>
    </source>
</evidence>
<sequence length="96" mass="10844">MLQKNTWPACNSPMFKGFTRLTDQVTRFQLPCRIAATLLFQDGPPQQFPRPQEGGPARKGTPPAKGQGKEQKETRLDPLSRDPETRHSSHPARSQY</sequence>
<feature type="compositionally biased region" description="Basic and acidic residues" evidence="1">
    <location>
        <begin position="67"/>
        <end position="87"/>
    </location>
</feature>
<evidence type="ECO:0000313" key="2">
    <source>
        <dbReference type="EMBL" id="GFS64311.1"/>
    </source>
</evidence>
<gene>
    <name evidence="2" type="ORF">TNIN_173821</name>
</gene>
<name>A0A8X6IWZ4_9ARAC</name>
<keyword evidence="3" id="KW-1185">Reference proteome</keyword>
<evidence type="ECO:0000256" key="1">
    <source>
        <dbReference type="SAM" id="MobiDB-lite"/>
    </source>
</evidence>
<protein>
    <submittedName>
        <fullName evidence="2">Uncharacterized protein</fullName>
    </submittedName>
</protein>
<proteinExistence type="predicted"/>
<comment type="caution">
    <text evidence="2">The sequence shown here is derived from an EMBL/GenBank/DDBJ whole genome shotgun (WGS) entry which is preliminary data.</text>
</comment>
<accession>A0A8X6IWZ4</accession>
<dbReference type="AlphaFoldDB" id="A0A8X6IWZ4"/>
<dbReference type="Proteomes" id="UP000886998">
    <property type="component" value="Unassembled WGS sequence"/>
</dbReference>
<organism evidence="2 3">
    <name type="scientific">Trichonephila inaurata madagascariensis</name>
    <dbReference type="NCBI Taxonomy" id="2747483"/>
    <lineage>
        <taxon>Eukaryota</taxon>
        <taxon>Metazoa</taxon>
        <taxon>Ecdysozoa</taxon>
        <taxon>Arthropoda</taxon>
        <taxon>Chelicerata</taxon>
        <taxon>Arachnida</taxon>
        <taxon>Araneae</taxon>
        <taxon>Araneomorphae</taxon>
        <taxon>Entelegynae</taxon>
        <taxon>Araneoidea</taxon>
        <taxon>Nephilidae</taxon>
        <taxon>Trichonephila</taxon>
        <taxon>Trichonephila inaurata</taxon>
    </lineage>
</organism>
<reference evidence="2" key="1">
    <citation type="submission" date="2020-08" db="EMBL/GenBank/DDBJ databases">
        <title>Multicomponent nature underlies the extraordinary mechanical properties of spider dragline silk.</title>
        <authorList>
            <person name="Kono N."/>
            <person name="Nakamura H."/>
            <person name="Mori M."/>
            <person name="Yoshida Y."/>
            <person name="Ohtoshi R."/>
            <person name="Malay A.D."/>
            <person name="Moran D.A.P."/>
            <person name="Tomita M."/>
            <person name="Numata K."/>
            <person name="Arakawa K."/>
        </authorList>
    </citation>
    <scope>NUCLEOTIDE SEQUENCE</scope>
</reference>
<dbReference type="EMBL" id="BMAV01028024">
    <property type="protein sequence ID" value="GFS64311.1"/>
    <property type="molecule type" value="Genomic_DNA"/>
</dbReference>
<feature type="region of interest" description="Disordered" evidence="1">
    <location>
        <begin position="40"/>
        <end position="96"/>
    </location>
</feature>